<accession>A0AB35K959</accession>
<dbReference type="EMBL" id="JALNTG010000083">
    <property type="protein sequence ID" value="MDD9322307.1"/>
    <property type="molecule type" value="Genomic_DNA"/>
</dbReference>
<gene>
    <name evidence="1" type="ORF">M0O54_19750</name>
</gene>
<name>A0AB35K959_9GAMM</name>
<dbReference type="Proteomes" id="UP001150055">
    <property type="component" value="Unassembled WGS sequence"/>
</dbReference>
<reference evidence="1" key="1">
    <citation type="submission" date="2022-12" db="EMBL/GenBank/DDBJ databases">
        <title>Acinetobacter lactucae: Emerging opportunistic pathogenic species of genus Acinetobacter isolated from immunocompromised patients in clinical settings of India.</title>
        <authorList>
            <person name="Amar A.K."/>
            <person name="Sawant A.R."/>
            <person name="Meera M."/>
            <person name="Tomar A."/>
            <person name="Sistla S."/>
            <person name="Prashanth K."/>
        </authorList>
    </citation>
    <scope>NUCLEOTIDE SEQUENCE</scope>
    <source>
        <strain evidence="1">PKAL1828C</strain>
    </source>
</reference>
<dbReference type="RefSeq" id="WP_274579422.1">
    <property type="nucleotide sequence ID" value="NZ_JALNTG010000083.1"/>
</dbReference>
<dbReference type="AlphaFoldDB" id="A0AB35K959"/>
<evidence type="ECO:0000313" key="2">
    <source>
        <dbReference type="Proteomes" id="UP001150055"/>
    </source>
</evidence>
<evidence type="ECO:0000313" key="1">
    <source>
        <dbReference type="EMBL" id="MDD9322307.1"/>
    </source>
</evidence>
<organism evidence="1 2">
    <name type="scientific">Acinetobacter lactucae</name>
    <dbReference type="NCBI Taxonomy" id="1785128"/>
    <lineage>
        <taxon>Bacteria</taxon>
        <taxon>Pseudomonadati</taxon>
        <taxon>Pseudomonadota</taxon>
        <taxon>Gammaproteobacteria</taxon>
        <taxon>Moraxellales</taxon>
        <taxon>Moraxellaceae</taxon>
        <taxon>Acinetobacter</taxon>
        <taxon>Acinetobacter calcoaceticus/baumannii complex</taxon>
    </lineage>
</organism>
<protein>
    <submittedName>
        <fullName evidence="1">Uncharacterized protein</fullName>
    </submittedName>
</protein>
<proteinExistence type="predicted"/>
<comment type="caution">
    <text evidence="1">The sequence shown here is derived from an EMBL/GenBank/DDBJ whole genome shotgun (WGS) entry which is preliminary data.</text>
</comment>
<feature type="non-terminal residue" evidence="1">
    <location>
        <position position="1"/>
    </location>
</feature>
<sequence length="75" mass="9267">NTRFYVFIFAFDRYFLAFDRYFLAFDRYFLAFRPMKALHSKAFSPPKKRKKEKKKKRKAVFHEKQPYALAKARTF</sequence>